<reference evidence="1 2" key="1">
    <citation type="journal article" name="Sci. Rep.">
        <title>Genome-scale phylogenetic analyses confirm Olpidium as the closest living zoosporic fungus to the non-flagellated, terrestrial fungi.</title>
        <authorList>
            <person name="Chang Y."/>
            <person name="Rochon D."/>
            <person name="Sekimoto S."/>
            <person name="Wang Y."/>
            <person name="Chovatia M."/>
            <person name="Sandor L."/>
            <person name="Salamov A."/>
            <person name="Grigoriev I.V."/>
            <person name="Stajich J.E."/>
            <person name="Spatafora J.W."/>
        </authorList>
    </citation>
    <scope>NUCLEOTIDE SEQUENCE [LARGE SCALE GENOMIC DNA]</scope>
    <source>
        <strain evidence="1">S191</strain>
    </source>
</reference>
<sequence length="107" mass="11747">MYVTRVSRCTPKLRTAGTDWSAGTCASWQGTVHCSTRRPPKSVRVCTPLCFHSAGRGGPVLVARAPVHRSLGRPFRLSTQRAQTNRKCLAADHVSCWHRLGTSCILT</sequence>
<gene>
    <name evidence="1" type="ORF">BJ554DRAFT_8233</name>
</gene>
<organism evidence="1 2">
    <name type="scientific">Olpidium bornovanus</name>
    <dbReference type="NCBI Taxonomy" id="278681"/>
    <lineage>
        <taxon>Eukaryota</taxon>
        <taxon>Fungi</taxon>
        <taxon>Fungi incertae sedis</taxon>
        <taxon>Olpidiomycota</taxon>
        <taxon>Olpidiomycotina</taxon>
        <taxon>Olpidiomycetes</taxon>
        <taxon>Olpidiales</taxon>
        <taxon>Olpidiaceae</taxon>
        <taxon>Olpidium</taxon>
    </lineage>
</organism>
<comment type="caution">
    <text evidence="1">The sequence shown here is derived from an EMBL/GenBank/DDBJ whole genome shotgun (WGS) entry which is preliminary data.</text>
</comment>
<keyword evidence="2" id="KW-1185">Reference proteome</keyword>
<name>A0A8H7ZUT0_9FUNG</name>
<evidence type="ECO:0000313" key="2">
    <source>
        <dbReference type="Proteomes" id="UP000673691"/>
    </source>
</evidence>
<protein>
    <submittedName>
        <fullName evidence="1">Uncharacterized protein</fullName>
    </submittedName>
</protein>
<dbReference type="AlphaFoldDB" id="A0A8H7ZUT0"/>
<dbReference type="EMBL" id="JAEFCI010006268">
    <property type="protein sequence ID" value="KAG5459811.1"/>
    <property type="molecule type" value="Genomic_DNA"/>
</dbReference>
<dbReference type="Proteomes" id="UP000673691">
    <property type="component" value="Unassembled WGS sequence"/>
</dbReference>
<proteinExistence type="predicted"/>
<accession>A0A8H7ZUT0</accession>
<evidence type="ECO:0000313" key="1">
    <source>
        <dbReference type="EMBL" id="KAG5459811.1"/>
    </source>
</evidence>